<dbReference type="SUPFAM" id="SSF53756">
    <property type="entry name" value="UDP-Glycosyltransferase/glycogen phosphorylase"/>
    <property type="match status" value="1"/>
</dbReference>
<dbReference type="PANTHER" id="PTHR21015">
    <property type="entry name" value="UDP-N-ACETYLGLUCOSAMINE--N-ACETYLMURAMYL-(PENTAPEPTIDE) PYROPHOSPHORYL-UNDECAPRENOL N-ACETYLGLUCOSAMINE TRANSFERASE 1"/>
    <property type="match status" value="1"/>
</dbReference>
<dbReference type="InterPro" id="IPR010610">
    <property type="entry name" value="EryCIII-like_C"/>
</dbReference>
<dbReference type="AlphaFoldDB" id="A0A1E1M283"/>
<dbReference type="InterPro" id="IPR002213">
    <property type="entry name" value="UDP_glucos_trans"/>
</dbReference>
<dbReference type="GO" id="GO:0008194">
    <property type="term" value="F:UDP-glycosyltransferase activity"/>
    <property type="evidence" value="ECO:0007669"/>
    <property type="project" value="InterPro"/>
</dbReference>
<dbReference type="Pfam" id="PF06722">
    <property type="entry name" value="EryCIII-like_C"/>
    <property type="match status" value="1"/>
</dbReference>
<gene>
    <name evidence="3" type="ORF">RSE6_03223</name>
</gene>
<dbReference type="Proteomes" id="UP000177625">
    <property type="component" value="Unassembled WGS sequence"/>
</dbReference>
<evidence type="ECO:0000313" key="3">
    <source>
        <dbReference type="EMBL" id="CZT43221.1"/>
    </source>
</evidence>
<accession>A0A1E1M283</accession>
<proteinExistence type="predicted"/>
<protein>
    <submittedName>
        <fullName evidence="3">Related to N-glycosyltransferase</fullName>
    </submittedName>
</protein>
<dbReference type="FunFam" id="3.40.50.2000:FF:000072">
    <property type="entry name" value="Glycosyl transferase"/>
    <property type="match status" value="1"/>
</dbReference>
<dbReference type="GO" id="GO:0016758">
    <property type="term" value="F:hexosyltransferase activity"/>
    <property type="evidence" value="ECO:0007669"/>
    <property type="project" value="UniProtKB-ARBA"/>
</dbReference>
<dbReference type="EMBL" id="FJVC01000117">
    <property type="protein sequence ID" value="CZT43221.1"/>
    <property type="molecule type" value="Genomic_DNA"/>
</dbReference>
<feature type="domain" description="Erythromycin biosynthesis protein CIII-like C-terminal" evidence="2">
    <location>
        <begin position="327"/>
        <end position="428"/>
    </location>
</feature>
<dbReference type="CDD" id="cd03784">
    <property type="entry name" value="GT1_Gtf-like"/>
    <property type="match status" value="1"/>
</dbReference>
<reference evidence="4" key="1">
    <citation type="submission" date="2016-03" db="EMBL/GenBank/DDBJ databases">
        <authorList>
            <person name="Guldener U."/>
        </authorList>
    </citation>
    <scope>NUCLEOTIDE SEQUENCE [LARGE SCALE GENOMIC DNA]</scope>
</reference>
<sequence length="449" mass="48826">MSTTQKPLLLFCATPGDGHVLPVRAIAQTLISRGYEAIFTTNSESKASIEAIGATFVPLTGRADFNMANFHTLFPPPDRAPGAAYSLAHAMKWIFGSTIPYQHESVQEILRSIQQRQAPGRKVIIIQDYTFWGTLPILLGAMGIKPAGVINLGLTPLPLKGPGVPPFGMGLPYDPSPKGIVKNEAMYAGRDERFAELTDGLNAIFANFGVGPMREHIFDLQVTIPDRFLQMCIPSLEYPRPNPPPGLRFTGALPGGHRGVTKEKPSWWEDVAVNAEKKRIVFVTQGTATAQYEKLILPTLKGLAGCEDMLVVAALGREGAVLRSDFKVPKNSRVSDFIPYDELLPYVDVFVTNGGYGGFQHAVSHGTPLIVAGVAADKPEVAARVEWAGLGINMRTESPTPKAVREAVEKVLSEGRYKQRARELVEEMGKYDVFGIVEESIKELCAGSV</sequence>
<keyword evidence="4" id="KW-1185">Reference proteome</keyword>
<dbReference type="Gene3D" id="3.40.50.2000">
    <property type="entry name" value="Glycogen Phosphorylase B"/>
    <property type="match status" value="2"/>
</dbReference>
<name>A0A1E1M283_RHYSE</name>
<dbReference type="PANTHER" id="PTHR21015:SF22">
    <property type="entry name" value="GLYCOSYLTRANSFERASE"/>
    <property type="match status" value="1"/>
</dbReference>
<keyword evidence="1 3" id="KW-0808">Transferase</keyword>
<evidence type="ECO:0000256" key="1">
    <source>
        <dbReference type="ARBA" id="ARBA00022679"/>
    </source>
</evidence>
<evidence type="ECO:0000313" key="4">
    <source>
        <dbReference type="Proteomes" id="UP000177625"/>
    </source>
</evidence>
<organism evidence="3 4">
    <name type="scientific">Rhynchosporium secalis</name>
    <name type="common">Barley scald fungus</name>
    <dbReference type="NCBI Taxonomy" id="38038"/>
    <lineage>
        <taxon>Eukaryota</taxon>
        <taxon>Fungi</taxon>
        <taxon>Dikarya</taxon>
        <taxon>Ascomycota</taxon>
        <taxon>Pezizomycotina</taxon>
        <taxon>Leotiomycetes</taxon>
        <taxon>Helotiales</taxon>
        <taxon>Ploettnerulaceae</taxon>
        <taxon>Rhynchosporium</taxon>
    </lineage>
</organism>
<evidence type="ECO:0000259" key="2">
    <source>
        <dbReference type="Pfam" id="PF06722"/>
    </source>
</evidence>